<evidence type="ECO:0000313" key="2">
    <source>
        <dbReference type="Proteomes" id="UP000041254"/>
    </source>
</evidence>
<keyword evidence="2" id="KW-1185">Reference proteome</keyword>
<name>A0A0G4G0M8_VITBC</name>
<dbReference type="VEuPathDB" id="CryptoDB:Vbra_1802"/>
<dbReference type="AlphaFoldDB" id="A0A0G4G0M8"/>
<dbReference type="EMBL" id="CDMY01000541">
    <property type="protein sequence ID" value="CEM21331.1"/>
    <property type="molecule type" value="Genomic_DNA"/>
</dbReference>
<evidence type="ECO:0000313" key="1">
    <source>
        <dbReference type="EMBL" id="CEM21331.1"/>
    </source>
</evidence>
<accession>A0A0G4G0M8</accession>
<dbReference type="Proteomes" id="UP000041254">
    <property type="component" value="Unassembled WGS sequence"/>
</dbReference>
<gene>
    <name evidence="1" type="ORF">Vbra_1802</name>
</gene>
<sequence>MENATDDRLLDVDNSQLPLYSISPHGDRIWAHLLFNPCFRLWRRLKKGDSKMKLSAQRFLQSLTAKDSTRSACITHPEADMFPDIFLWTRGTTLPSAPFPRPCSLPHRGMGSGGLHLQ</sequence>
<proteinExistence type="predicted"/>
<reference evidence="1 2" key="1">
    <citation type="submission" date="2014-11" db="EMBL/GenBank/DDBJ databases">
        <authorList>
            <person name="Zhu J."/>
            <person name="Qi W."/>
            <person name="Song R."/>
        </authorList>
    </citation>
    <scope>NUCLEOTIDE SEQUENCE [LARGE SCALE GENOMIC DNA]</scope>
</reference>
<protein>
    <submittedName>
        <fullName evidence="1">Uncharacterized protein</fullName>
    </submittedName>
</protein>
<dbReference type="InParanoid" id="A0A0G4G0M8"/>
<organism evidence="1 2">
    <name type="scientific">Vitrella brassicaformis (strain CCMP3155)</name>
    <dbReference type="NCBI Taxonomy" id="1169540"/>
    <lineage>
        <taxon>Eukaryota</taxon>
        <taxon>Sar</taxon>
        <taxon>Alveolata</taxon>
        <taxon>Colpodellida</taxon>
        <taxon>Vitrellaceae</taxon>
        <taxon>Vitrella</taxon>
    </lineage>
</organism>